<accession>A0AAV6L851</accession>
<evidence type="ECO:0000256" key="8">
    <source>
        <dbReference type="ARBA" id="ARBA00022884"/>
    </source>
</evidence>
<keyword evidence="2" id="KW-0690">Ribosome biogenesis</keyword>
<keyword evidence="10" id="KW-1185">Reference proteome</keyword>
<dbReference type="GO" id="GO:0019843">
    <property type="term" value="F:rRNA binding"/>
    <property type="evidence" value="ECO:0007669"/>
    <property type="project" value="UniProtKB-KW"/>
</dbReference>
<protein>
    <submittedName>
        <fullName evidence="9">Uncharacterized protein</fullName>
    </submittedName>
</protein>
<dbReference type="AlphaFoldDB" id="A0AAV6L851"/>
<dbReference type="PANTHER" id="PTHR12636:SF5">
    <property type="entry name" value="RIBOSOMAL RNA SMALL SUBUNIT METHYLTRANSFERASE NEP1"/>
    <property type="match status" value="1"/>
</dbReference>
<organism evidence="9 10">
    <name type="scientific">Rhododendron griersonianum</name>
    <dbReference type="NCBI Taxonomy" id="479676"/>
    <lineage>
        <taxon>Eukaryota</taxon>
        <taxon>Viridiplantae</taxon>
        <taxon>Streptophyta</taxon>
        <taxon>Embryophyta</taxon>
        <taxon>Tracheophyta</taxon>
        <taxon>Spermatophyta</taxon>
        <taxon>Magnoliopsida</taxon>
        <taxon>eudicotyledons</taxon>
        <taxon>Gunneridae</taxon>
        <taxon>Pentapetalae</taxon>
        <taxon>asterids</taxon>
        <taxon>Ericales</taxon>
        <taxon>Ericaceae</taxon>
        <taxon>Ericoideae</taxon>
        <taxon>Rhodoreae</taxon>
        <taxon>Rhododendron</taxon>
    </lineage>
</organism>
<dbReference type="Proteomes" id="UP000823749">
    <property type="component" value="Chromosome 2"/>
</dbReference>
<gene>
    <name evidence="9" type="ORF">RHGRI_004197</name>
</gene>
<evidence type="ECO:0000256" key="1">
    <source>
        <dbReference type="ARBA" id="ARBA00008115"/>
    </source>
</evidence>
<dbReference type="SUPFAM" id="SSF75217">
    <property type="entry name" value="alpha/beta knot"/>
    <property type="match status" value="1"/>
</dbReference>
<dbReference type="InterPro" id="IPR029028">
    <property type="entry name" value="Alpha/beta_knot_MTases"/>
</dbReference>
<keyword evidence="7" id="KW-0699">rRNA-binding</keyword>
<dbReference type="InterPro" id="IPR029026">
    <property type="entry name" value="tRNA_m1G_MTases_N"/>
</dbReference>
<dbReference type="InterPro" id="IPR005304">
    <property type="entry name" value="Rbsml_bgen_MeTrfase_EMG1/NEP1"/>
</dbReference>
<comment type="caution">
    <text evidence="9">The sequence shown here is derived from an EMBL/GenBank/DDBJ whole genome shotgun (WGS) entry which is preliminary data.</text>
</comment>
<evidence type="ECO:0000256" key="5">
    <source>
        <dbReference type="ARBA" id="ARBA00022679"/>
    </source>
</evidence>
<keyword evidence="8" id="KW-0694">RNA-binding</keyword>
<evidence type="ECO:0000256" key="7">
    <source>
        <dbReference type="ARBA" id="ARBA00022730"/>
    </source>
</evidence>
<keyword evidence="5" id="KW-0808">Transferase</keyword>
<proteinExistence type="inferred from homology"/>
<dbReference type="GO" id="GO:0070475">
    <property type="term" value="P:rRNA base methylation"/>
    <property type="evidence" value="ECO:0007669"/>
    <property type="project" value="InterPro"/>
</dbReference>
<evidence type="ECO:0000256" key="3">
    <source>
        <dbReference type="ARBA" id="ARBA00022552"/>
    </source>
</evidence>
<evidence type="ECO:0000313" key="9">
    <source>
        <dbReference type="EMBL" id="KAG5561096.1"/>
    </source>
</evidence>
<evidence type="ECO:0000256" key="2">
    <source>
        <dbReference type="ARBA" id="ARBA00022517"/>
    </source>
</evidence>
<name>A0AAV6L851_9ERIC</name>
<keyword evidence="6" id="KW-0949">S-adenosyl-L-methionine</keyword>
<evidence type="ECO:0000256" key="4">
    <source>
        <dbReference type="ARBA" id="ARBA00022603"/>
    </source>
</evidence>
<evidence type="ECO:0000313" key="10">
    <source>
        <dbReference type="Proteomes" id="UP000823749"/>
    </source>
</evidence>
<keyword evidence="3" id="KW-0698">rRNA processing</keyword>
<dbReference type="Pfam" id="PF03587">
    <property type="entry name" value="EMG1"/>
    <property type="match status" value="1"/>
</dbReference>
<dbReference type="Gene3D" id="3.40.1280.10">
    <property type="match status" value="1"/>
</dbReference>
<reference evidence="9" key="1">
    <citation type="submission" date="2020-08" db="EMBL/GenBank/DDBJ databases">
        <title>Plant Genome Project.</title>
        <authorList>
            <person name="Zhang R.-G."/>
        </authorList>
    </citation>
    <scope>NUCLEOTIDE SEQUENCE</scope>
    <source>
        <strain evidence="9">WSP0</strain>
        <tissue evidence="9">Leaf</tissue>
    </source>
</reference>
<comment type="similarity">
    <text evidence="1">Belongs to the class IV-like SAM-binding methyltransferase superfamily. RNA methyltransferase NEP1 family.</text>
</comment>
<dbReference type="GO" id="GO:0032040">
    <property type="term" value="C:small-subunit processome"/>
    <property type="evidence" value="ECO:0007669"/>
    <property type="project" value="TreeGrafter"/>
</dbReference>
<dbReference type="EMBL" id="JACTNZ010000002">
    <property type="protein sequence ID" value="KAG5561096.1"/>
    <property type="molecule type" value="Genomic_DNA"/>
</dbReference>
<keyword evidence="4" id="KW-0489">Methyltransferase</keyword>
<dbReference type="PANTHER" id="PTHR12636">
    <property type="entry name" value="NEP1/MRA1"/>
    <property type="match status" value="1"/>
</dbReference>
<evidence type="ECO:0000256" key="6">
    <source>
        <dbReference type="ARBA" id="ARBA00022691"/>
    </source>
</evidence>
<dbReference type="GO" id="GO:0070037">
    <property type="term" value="F:rRNA (pseudouridine) methyltransferase activity"/>
    <property type="evidence" value="ECO:0007669"/>
    <property type="project" value="InterPro"/>
</dbReference>
<sequence>MIVPLRPNLENLTAVYLPALQAILDSPLNASGMVQAVYINFGRPGIYEIRPQADFIKDSTPTAFENVLGGLFQTGRILRTDTAEELMLRIPDVPTVIARIQEDYMKIGCLSGAGALDGTNLQEYLTASSNDQSYFFVVGNFADKEIDHHIEDYVKVSQLDLNANAELRVVVNALQAKWGVL</sequence>